<proteinExistence type="inferred from homology"/>
<sequence>MVYFQLKVTAKLAGVYNFQSRGGLDDPDHPYFIKLQCENCGEITPSFSCVMLSEEVPLPRVFGRGTANLVQKLCDRVGTVKMIPGFGKPLNHTSGECGWYVRIMVFECHGFAPVEFSFGAVWKAQSRENLWEMDMCKGEFNDFDQRVHVTGLKAKFERMKSFWRYRNSYLYSPSIDGW</sequence>
<gene>
    <name evidence="4" type="ORF">LUZ63_012104</name>
</gene>
<organism evidence="4 5">
    <name type="scientific">Rhynchospora breviuscula</name>
    <dbReference type="NCBI Taxonomy" id="2022672"/>
    <lineage>
        <taxon>Eukaryota</taxon>
        <taxon>Viridiplantae</taxon>
        <taxon>Streptophyta</taxon>
        <taxon>Embryophyta</taxon>
        <taxon>Tracheophyta</taxon>
        <taxon>Spermatophyta</taxon>
        <taxon>Magnoliopsida</taxon>
        <taxon>Liliopsida</taxon>
        <taxon>Poales</taxon>
        <taxon>Cyperaceae</taxon>
        <taxon>Cyperoideae</taxon>
        <taxon>Rhynchosporeae</taxon>
        <taxon>Rhynchospora</taxon>
    </lineage>
</organism>
<dbReference type="Pfam" id="PF05907">
    <property type="entry name" value="CXXC_Zn-b_euk"/>
    <property type="match status" value="1"/>
</dbReference>
<dbReference type="SUPFAM" id="SSF141678">
    <property type="entry name" value="MAL13P1.257-like"/>
    <property type="match status" value="1"/>
</dbReference>
<dbReference type="Proteomes" id="UP001151287">
    <property type="component" value="Unassembled WGS sequence"/>
</dbReference>
<dbReference type="InterPro" id="IPR008584">
    <property type="entry name" value="CXXC_Zn-binding_euk"/>
</dbReference>
<protein>
    <submittedName>
        <fullName evidence="4">Uncharacterized protein</fullName>
    </submittedName>
</protein>
<name>A0A9Q0CK12_9POAL</name>
<reference evidence="4" key="1">
    <citation type="journal article" date="2022" name="Cell">
        <title>Repeat-based holocentromeres influence genome architecture and karyotype evolution.</title>
        <authorList>
            <person name="Hofstatter P.G."/>
            <person name="Thangavel G."/>
            <person name="Lux T."/>
            <person name="Neumann P."/>
            <person name="Vondrak T."/>
            <person name="Novak P."/>
            <person name="Zhang M."/>
            <person name="Costa L."/>
            <person name="Castellani M."/>
            <person name="Scott A."/>
            <person name="Toegelov H."/>
            <person name="Fuchs J."/>
            <person name="Mata-Sucre Y."/>
            <person name="Dias Y."/>
            <person name="Vanzela A.L.L."/>
            <person name="Huettel B."/>
            <person name="Almeida C.C.S."/>
            <person name="Simkova H."/>
            <person name="Souza G."/>
            <person name="Pedrosa-Harand A."/>
            <person name="Macas J."/>
            <person name="Mayer K.F.X."/>
            <person name="Houben A."/>
            <person name="Marques A."/>
        </authorList>
    </citation>
    <scope>NUCLEOTIDE SEQUENCE</scope>
    <source>
        <strain evidence="4">RhyBre1mFocal</strain>
    </source>
</reference>
<comment type="caution">
    <text evidence="4">The sequence shown here is derived from an EMBL/GenBank/DDBJ whole genome shotgun (WGS) entry which is preliminary data.</text>
</comment>
<dbReference type="GO" id="GO:0008270">
    <property type="term" value="F:zinc ion binding"/>
    <property type="evidence" value="ECO:0007669"/>
    <property type="project" value="TreeGrafter"/>
</dbReference>
<evidence type="ECO:0000256" key="2">
    <source>
        <dbReference type="ARBA" id="ARBA00022723"/>
    </source>
</evidence>
<accession>A0A9Q0CK12</accession>
<dbReference type="PANTHER" id="PTHR12857:SF0">
    <property type="entry name" value="CXXC MOTIF CONTAINING ZINC BINDING PROTEIN"/>
    <property type="match status" value="1"/>
</dbReference>
<dbReference type="PANTHER" id="PTHR12857">
    <property type="entry name" value="CXXC MOTIF CONTAINING ZINC BINDING PROTEIN"/>
    <property type="match status" value="1"/>
</dbReference>
<keyword evidence="5" id="KW-1185">Reference proteome</keyword>
<keyword evidence="3" id="KW-0862">Zinc</keyword>
<evidence type="ECO:0000256" key="1">
    <source>
        <dbReference type="ARBA" id="ARBA00007818"/>
    </source>
</evidence>
<dbReference type="AlphaFoldDB" id="A0A9Q0CK12"/>
<comment type="similarity">
    <text evidence="1">Belongs to the UPF0587 family.</text>
</comment>
<dbReference type="OrthoDB" id="1294311at2759"/>
<evidence type="ECO:0000313" key="4">
    <source>
        <dbReference type="EMBL" id="KAJ1695406.1"/>
    </source>
</evidence>
<evidence type="ECO:0000256" key="3">
    <source>
        <dbReference type="ARBA" id="ARBA00022833"/>
    </source>
</evidence>
<keyword evidence="2" id="KW-0479">Metal-binding</keyword>
<dbReference type="EMBL" id="JAMQYH010000003">
    <property type="protein sequence ID" value="KAJ1695406.1"/>
    <property type="molecule type" value="Genomic_DNA"/>
</dbReference>
<evidence type="ECO:0000313" key="5">
    <source>
        <dbReference type="Proteomes" id="UP001151287"/>
    </source>
</evidence>